<evidence type="ECO:0000313" key="3">
    <source>
        <dbReference type="Proteomes" id="UP000636479"/>
    </source>
</evidence>
<dbReference type="OrthoDB" id="2340858at2759"/>
<proteinExistence type="predicted"/>
<evidence type="ECO:0000313" key="2">
    <source>
        <dbReference type="EMBL" id="KAF7301828.1"/>
    </source>
</evidence>
<gene>
    <name evidence="2" type="ORF">MIND_00748600</name>
</gene>
<organism evidence="2 3">
    <name type="scientific">Mycena indigotica</name>
    <dbReference type="NCBI Taxonomy" id="2126181"/>
    <lineage>
        <taxon>Eukaryota</taxon>
        <taxon>Fungi</taxon>
        <taxon>Dikarya</taxon>
        <taxon>Basidiomycota</taxon>
        <taxon>Agaricomycotina</taxon>
        <taxon>Agaricomycetes</taxon>
        <taxon>Agaricomycetidae</taxon>
        <taxon>Agaricales</taxon>
        <taxon>Marasmiineae</taxon>
        <taxon>Mycenaceae</taxon>
        <taxon>Mycena</taxon>
    </lineage>
</organism>
<sequence>MQEPLRAEDGWAIEWFTKFRTTHPVVEEGGIRSISLRSWRNEPILERPEYPSIASYVFEELERKATANSRATQGGLIISGKSVGLSYLLALAIHWRIFTTWHCEADTAIVFDPAVSESELFTIRASELAFCHFPRVHLVLSDSGPGNPHPPPTFMNEANCALIVQATSTVFERATYSWAKRKIAMLWPMDLWTEMEFSSLQELRELAGEVPTEDPGEFYTPLQLFRLLGPAVRLPFQNRIRNSGDIHADLGHLVPSPNIQSIRNLTSRIVDPTIIQQEFDSFVFALPPRFHGRHKLRWPLGFQPQYFVPTKFLARQFVRELEKCALEEQYERVAQFFHMPQVAGVLYEALMPNFLSLGNSPFEAKFHRSSLTFSLPSRLPIHPAPFHPSSGVLPNPNQLTIPHQSYASFDALTASKVGNKMQVTLFQAAIARAHKIWGQDIRLLIELYQKHHVDVEVLFVFVVPSDSAGVAVSRPFWEKGITLGVGGQDFHIPVGWGAIELPNMFTTSLRRLDEMQEYPFLLLTHGEEEGGTFAEAQLVDEEVLPEVTEQLCDSQTNQHRSLHKRKQTQARDDKQESDQEQNITRSRNEVPAGKRQRTLK</sequence>
<dbReference type="AlphaFoldDB" id="A0A8H6SLI4"/>
<accession>A0A8H6SLI4</accession>
<evidence type="ECO:0000256" key="1">
    <source>
        <dbReference type="SAM" id="MobiDB-lite"/>
    </source>
</evidence>
<name>A0A8H6SLI4_9AGAR</name>
<dbReference type="RefSeq" id="XP_037219828.1">
    <property type="nucleotide sequence ID" value="XM_037364184.1"/>
</dbReference>
<dbReference type="GeneID" id="59346700"/>
<keyword evidence="3" id="KW-1185">Reference proteome</keyword>
<reference evidence="2" key="1">
    <citation type="submission" date="2020-05" db="EMBL/GenBank/DDBJ databases">
        <title>Mycena genomes resolve the evolution of fungal bioluminescence.</title>
        <authorList>
            <person name="Tsai I.J."/>
        </authorList>
    </citation>
    <scope>NUCLEOTIDE SEQUENCE</scope>
    <source>
        <strain evidence="2">171206Taipei</strain>
    </source>
</reference>
<comment type="caution">
    <text evidence="2">The sequence shown here is derived from an EMBL/GenBank/DDBJ whole genome shotgun (WGS) entry which is preliminary data.</text>
</comment>
<protein>
    <submittedName>
        <fullName evidence="2">Uncharacterized protein</fullName>
    </submittedName>
</protein>
<dbReference type="Proteomes" id="UP000636479">
    <property type="component" value="Unassembled WGS sequence"/>
</dbReference>
<dbReference type="EMBL" id="JACAZF010000006">
    <property type="protein sequence ID" value="KAF7301828.1"/>
    <property type="molecule type" value="Genomic_DNA"/>
</dbReference>
<feature type="region of interest" description="Disordered" evidence="1">
    <location>
        <begin position="553"/>
        <end position="600"/>
    </location>
</feature>